<keyword evidence="7" id="KW-1185">Reference proteome</keyword>
<proteinExistence type="predicted"/>
<organism evidence="6 7">
    <name type="scientific">Canna indica</name>
    <name type="common">Indian-shot</name>
    <dbReference type="NCBI Taxonomy" id="4628"/>
    <lineage>
        <taxon>Eukaryota</taxon>
        <taxon>Viridiplantae</taxon>
        <taxon>Streptophyta</taxon>
        <taxon>Embryophyta</taxon>
        <taxon>Tracheophyta</taxon>
        <taxon>Spermatophyta</taxon>
        <taxon>Magnoliopsida</taxon>
        <taxon>Liliopsida</taxon>
        <taxon>Zingiberales</taxon>
        <taxon>Cannaceae</taxon>
        <taxon>Canna</taxon>
    </lineage>
</organism>
<dbReference type="AlphaFoldDB" id="A0AAQ3KMJ8"/>
<feature type="domain" description="GTD-binding" evidence="5">
    <location>
        <begin position="3"/>
        <end position="101"/>
    </location>
</feature>
<evidence type="ECO:0000256" key="4">
    <source>
        <dbReference type="ARBA" id="ARBA00023136"/>
    </source>
</evidence>
<dbReference type="PANTHER" id="PTHR31422">
    <property type="entry name" value="BNAANNG28530D PROTEIN"/>
    <property type="match status" value="1"/>
</dbReference>
<keyword evidence="4" id="KW-0472">Membrane</keyword>
<gene>
    <name evidence="6" type="ORF">Cni_G17374</name>
</gene>
<dbReference type="PANTHER" id="PTHR31422:SF1">
    <property type="entry name" value="GTD-BINDING DOMAIN-CONTAINING PROTEIN"/>
    <property type="match status" value="1"/>
</dbReference>
<dbReference type="Proteomes" id="UP001327560">
    <property type="component" value="Chromosome 5"/>
</dbReference>
<dbReference type="EMBL" id="CP136894">
    <property type="protein sequence ID" value="WOL08621.1"/>
    <property type="molecule type" value="Genomic_DNA"/>
</dbReference>
<dbReference type="InterPro" id="IPR007656">
    <property type="entry name" value="GTD-bd"/>
</dbReference>
<dbReference type="GO" id="GO:0080115">
    <property type="term" value="F:myosin XI tail binding"/>
    <property type="evidence" value="ECO:0007669"/>
    <property type="project" value="UniProtKB-ARBA"/>
</dbReference>
<sequence length="467" mass="52692">MDERKVAIAKEVTHHYIIMRNLYMELEKEREASATAASEALSMILKLQNEKAAEKMEACQYKRMAEEKMQYAQQCLTTLQEAMQEKEFENSILKHEIQLYKTKLLSNGISDVDHGDCTTSEDLSSYEDSTLMEKISLHDHEKRNIPLPSIGLCRLHSEVGSDENSHLPSSVQTNWKIIGEYTDLLNDKNKEVTDLFLESEEVNGKVRYGLTPGRDEGQTARSNSSLISGEVSSCCSLHSALTSEVLYRSKHGTRSHLCNGSASNLSSHNQIEYRRNSLQVCVHDIFEVPESDKYCTSSEPSNHLLEKSKLETKTSVATKDLVPQETAGFIFRDNGFSDRVFTSTEIDSGISSPITAVSSPQPDKLSTTRKGEMLKNNPVHVDTVSGTSILQNDFENIKCQLQKMECGKMMKMEDYDWNVDQLKLLRGIYEQLNTIEGHLNNDKSKKCSQHDESQLVSVMEAFLSFSI</sequence>
<keyword evidence="3" id="KW-1133">Transmembrane helix</keyword>
<reference evidence="6 7" key="1">
    <citation type="submission" date="2023-10" db="EMBL/GenBank/DDBJ databases">
        <title>Chromosome-scale genome assembly provides insights into flower coloration mechanisms of Canna indica.</title>
        <authorList>
            <person name="Li C."/>
        </authorList>
    </citation>
    <scope>NUCLEOTIDE SEQUENCE [LARGE SCALE GENOMIC DNA]</scope>
    <source>
        <tissue evidence="6">Flower</tissue>
    </source>
</reference>
<name>A0AAQ3KMJ8_9LILI</name>
<evidence type="ECO:0000313" key="6">
    <source>
        <dbReference type="EMBL" id="WOL08621.1"/>
    </source>
</evidence>
<keyword evidence="2" id="KW-0812">Transmembrane</keyword>
<dbReference type="GO" id="GO:0016020">
    <property type="term" value="C:membrane"/>
    <property type="evidence" value="ECO:0007669"/>
    <property type="project" value="UniProtKB-SubCell"/>
</dbReference>
<evidence type="ECO:0000313" key="7">
    <source>
        <dbReference type="Proteomes" id="UP001327560"/>
    </source>
</evidence>
<evidence type="ECO:0000256" key="3">
    <source>
        <dbReference type="ARBA" id="ARBA00022989"/>
    </source>
</evidence>
<evidence type="ECO:0000256" key="2">
    <source>
        <dbReference type="ARBA" id="ARBA00022692"/>
    </source>
</evidence>
<dbReference type="Pfam" id="PF04576">
    <property type="entry name" value="Zein-binding"/>
    <property type="match status" value="1"/>
</dbReference>
<dbReference type="PROSITE" id="PS51775">
    <property type="entry name" value="GTD_BINDING"/>
    <property type="match status" value="1"/>
</dbReference>
<accession>A0AAQ3KMJ8</accession>
<evidence type="ECO:0000256" key="1">
    <source>
        <dbReference type="ARBA" id="ARBA00004370"/>
    </source>
</evidence>
<comment type="subcellular location">
    <subcellularLocation>
        <location evidence="1">Membrane</location>
    </subcellularLocation>
</comment>
<evidence type="ECO:0000259" key="5">
    <source>
        <dbReference type="PROSITE" id="PS51775"/>
    </source>
</evidence>
<protein>
    <recommendedName>
        <fullName evidence="5">GTD-binding domain-containing protein</fullName>
    </recommendedName>
</protein>